<feature type="non-terminal residue" evidence="1">
    <location>
        <position position="1"/>
    </location>
</feature>
<organism evidence="1 2">
    <name type="scientific">Ensete ventricosum</name>
    <name type="common">Abyssinian banana</name>
    <name type="synonym">Musa ensete</name>
    <dbReference type="NCBI Taxonomy" id="4639"/>
    <lineage>
        <taxon>Eukaryota</taxon>
        <taxon>Viridiplantae</taxon>
        <taxon>Streptophyta</taxon>
        <taxon>Embryophyta</taxon>
        <taxon>Tracheophyta</taxon>
        <taxon>Spermatophyta</taxon>
        <taxon>Magnoliopsida</taxon>
        <taxon>Liliopsida</taxon>
        <taxon>Zingiberales</taxon>
        <taxon>Musaceae</taxon>
        <taxon>Ensete</taxon>
    </lineage>
</organism>
<dbReference type="Proteomes" id="UP000287651">
    <property type="component" value="Unassembled WGS sequence"/>
</dbReference>
<sequence length="136" mass="15497">HEQLKRNGKKDLDVEHLGLNSGAKTQRGIQVGEVLDHRAALVLRVLADDRMHQPTEQVDACVQLECVDGARRSRWRLGRRGHRRHPAQRRRRGLLGQWLGWSNKGKLGNERRRRSVQIGGGQLATWYICHSSCLGV</sequence>
<proteinExistence type="predicted"/>
<comment type="caution">
    <text evidence="1">The sequence shown here is derived from an EMBL/GenBank/DDBJ whole genome shotgun (WGS) entry which is preliminary data.</text>
</comment>
<gene>
    <name evidence="1" type="ORF">B296_00048771</name>
</gene>
<protein>
    <submittedName>
        <fullName evidence="1">Uncharacterized protein</fullName>
    </submittedName>
</protein>
<dbReference type="EMBL" id="AMZH03016152">
    <property type="protein sequence ID" value="RRT44932.1"/>
    <property type="molecule type" value="Genomic_DNA"/>
</dbReference>
<reference evidence="1 2" key="1">
    <citation type="journal article" date="2014" name="Agronomy (Basel)">
        <title>A Draft Genome Sequence for Ensete ventricosum, the Drought-Tolerant Tree Against Hunger.</title>
        <authorList>
            <person name="Harrison J."/>
            <person name="Moore K.A."/>
            <person name="Paszkiewicz K."/>
            <person name="Jones T."/>
            <person name="Grant M."/>
            <person name="Ambacheew D."/>
            <person name="Muzemil S."/>
            <person name="Studholme D.J."/>
        </authorList>
    </citation>
    <scope>NUCLEOTIDE SEQUENCE [LARGE SCALE GENOMIC DNA]</scope>
</reference>
<evidence type="ECO:0000313" key="2">
    <source>
        <dbReference type="Proteomes" id="UP000287651"/>
    </source>
</evidence>
<evidence type="ECO:0000313" key="1">
    <source>
        <dbReference type="EMBL" id="RRT44932.1"/>
    </source>
</evidence>
<accession>A0A426XZN8</accession>
<dbReference type="AlphaFoldDB" id="A0A426XZN8"/>
<name>A0A426XZN8_ENSVE</name>